<gene>
    <name evidence="7" type="ORF">V0U35_00185</name>
</gene>
<evidence type="ECO:0000256" key="2">
    <source>
        <dbReference type="ARBA" id="ARBA00023015"/>
    </source>
</evidence>
<reference evidence="7 8" key="1">
    <citation type="submission" date="2024-01" db="EMBL/GenBank/DDBJ databases">
        <title>Hyphobacterium bacterium isolated from marine sediment.</title>
        <authorList>
            <person name="Zhao S."/>
        </authorList>
    </citation>
    <scope>NUCLEOTIDE SEQUENCE [LARGE SCALE GENOMIC DNA]</scope>
    <source>
        <strain evidence="7 8">Y60-23</strain>
    </source>
</reference>
<dbReference type="RefSeq" id="WP_330194596.1">
    <property type="nucleotide sequence ID" value="NZ_JAZDRO010000001.1"/>
</dbReference>
<dbReference type="Proteomes" id="UP001310692">
    <property type="component" value="Unassembled WGS sequence"/>
</dbReference>
<evidence type="ECO:0000256" key="1">
    <source>
        <dbReference type="ARBA" id="ARBA00010641"/>
    </source>
</evidence>
<dbReference type="Pfam" id="PF04542">
    <property type="entry name" value="Sigma70_r2"/>
    <property type="match status" value="1"/>
</dbReference>
<dbReference type="NCBIfam" id="NF008888">
    <property type="entry name" value="PRK11922.1"/>
    <property type="match status" value="1"/>
</dbReference>
<comment type="caution">
    <text evidence="7">The sequence shown here is derived from an EMBL/GenBank/DDBJ whole genome shotgun (WGS) entry which is preliminary data.</text>
</comment>
<evidence type="ECO:0000256" key="3">
    <source>
        <dbReference type="ARBA" id="ARBA00023082"/>
    </source>
</evidence>
<comment type="similarity">
    <text evidence="1">Belongs to the sigma-70 factor family. ECF subfamily.</text>
</comment>
<evidence type="ECO:0000256" key="4">
    <source>
        <dbReference type="ARBA" id="ARBA00023163"/>
    </source>
</evidence>
<dbReference type="PANTHER" id="PTHR43133:SF51">
    <property type="entry name" value="RNA POLYMERASE SIGMA FACTOR"/>
    <property type="match status" value="1"/>
</dbReference>
<protein>
    <submittedName>
        <fullName evidence="7">RNA polymerase sigma factor</fullName>
    </submittedName>
</protein>
<proteinExistence type="inferred from homology"/>
<dbReference type="InterPro" id="IPR007627">
    <property type="entry name" value="RNA_pol_sigma70_r2"/>
</dbReference>
<feature type="domain" description="RNA polymerase sigma factor 70 region 4 type 2" evidence="6">
    <location>
        <begin position="142"/>
        <end position="193"/>
    </location>
</feature>
<evidence type="ECO:0000259" key="6">
    <source>
        <dbReference type="Pfam" id="PF08281"/>
    </source>
</evidence>
<keyword evidence="8" id="KW-1185">Reference proteome</keyword>
<evidence type="ECO:0000313" key="8">
    <source>
        <dbReference type="Proteomes" id="UP001310692"/>
    </source>
</evidence>
<dbReference type="NCBIfam" id="TIGR02937">
    <property type="entry name" value="sigma70-ECF"/>
    <property type="match status" value="1"/>
</dbReference>
<dbReference type="Gene3D" id="1.10.1740.10">
    <property type="match status" value="1"/>
</dbReference>
<feature type="domain" description="RNA polymerase sigma-70 region 2" evidence="5">
    <location>
        <begin position="37"/>
        <end position="101"/>
    </location>
</feature>
<dbReference type="Gene3D" id="1.10.10.10">
    <property type="entry name" value="Winged helix-like DNA-binding domain superfamily/Winged helix DNA-binding domain"/>
    <property type="match status" value="1"/>
</dbReference>
<name>A0ABU7LU49_9PROT</name>
<evidence type="ECO:0000313" key="7">
    <source>
        <dbReference type="EMBL" id="MEE2565083.1"/>
    </source>
</evidence>
<dbReference type="InterPro" id="IPR013325">
    <property type="entry name" value="RNA_pol_sigma_r2"/>
</dbReference>
<dbReference type="InterPro" id="IPR013324">
    <property type="entry name" value="RNA_pol_sigma_r3/r4-like"/>
</dbReference>
<keyword evidence="4" id="KW-0804">Transcription</keyword>
<dbReference type="InterPro" id="IPR014284">
    <property type="entry name" value="RNA_pol_sigma-70_dom"/>
</dbReference>
<dbReference type="InterPro" id="IPR036388">
    <property type="entry name" value="WH-like_DNA-bd_sf"/>
</dbReference>
<sequence>MTVRKSRSVPDYETLEEAELVDHARDGDLEAFRVIMQRCNQRLFRVVRAILGVDADAEDALQDVYVKAFTKLHTFRGDAGILTWLTRIAINEARGRLRKRRADVSLDVLEQSQQTDATILMFPGGSMATPEENAARSEMRTLVESAIDDLPEPFRVVFVLRDVEGCSVAETAAAQGLKEETVKTRLYRARRRLRETLDKQVSHAVDDAFPFLGHRCDRITNAVIERLAAARPARD</sequence>
<keyword evidence="2" id="KW-0805">Transcription regulation</keyword>
<dbReference type="Pfam" id="PF08281">
    <property type="entry name" value="Sigma70_r4_2"/>
    <property type="match status" value="1"/>
</dbReference>
<accession>A0ABU7LU49</accession>
<dbReference type="SUPFAM" id="SSF88659">
    <property type="entry name" value="Sigma3 and sigma4 domains of RNA polymerase sigma factors"/>
    <property type="match status" value="1"/>
</dbReference>
<evidence type="ECO:0000259" key="5">
    <source>
        <dbReference type="Pfam" id="PF04542"/>
    </source>
</evidence>
<dbReference type="InterPro" id="IPR039425">
    <property type="entry name" value="RNA_pol_sigma-70-like"/>
</dbReference>
<dbReference type="InterPro" id="IPR013249">
    <property type="entry name" value="RNA_pol_sigma70_r4_t2"/>
</dbReference>
<dbReference type="PANTHER" id="PTHR43133">
    <property type="entry name" value="RNA POLYMERASE ECF-TYPE SIGMA FACTO"/>
    <property type="match status" value="1"/>
</dbReference>
<keyword evidence="3" id="KW-0731">Sigma factor</keyword>
<dbReference type="EMBL" id="JAZDRO010000001">
    <property type="protein sequence ID" value="MEE2565083.1"/>
    <property type="molecule type" value="Genomic_DNA"/>
</dbReference>
<organism evidence="7 8">
    <name type="scientific">Hyphobacterium marinum</name>
    <dbReference type="NCBI Taxonomy" id="3116574"/>
    <lineage>
        <taxon>Bacteria</taxon>
        <taxon>Pseudomonadati</taxon>
        <taxon>Pseudomonadota</taxon>
        <taxon>Alphaproteobacteria</taxon>
        <taxon>Maricaulales</taxon>
        <taxon>Maricaulaceae</taxon>
        <taxon>Hyphobacterium</taxon>
    </lineage>
</organism>
<dbReference type="SUPFAM" id="SSF88946">
    <property type="entry name" value="Sigma2 domain of RNA polymerase sigma factors"/>
    <property type="match status" value="1"/>
</dbReference>